<dbReference type="GO" id="GO:0004326">
    <property type="term" value="F:tetrahydrofolylpolyglutamate synthase activity"/>
    <property type="evidence" value="ECO:0007669"/>
    <property type="project" value="UniProtKB-EC"/>
</dbReference>
<evidence type="ECO:0000256" key="13">
    <source>
        <dbReference type="ARBA" id="ARBA00022842"/>
    </source>
</evidence>
<dbReference type="EC" id="6.3.2.17" evidence="8"/>
<dbReference type="GO" id="GO:0008841">
    <property type="term" value="F:dihydrofolate synthase activity"/>
    <property type="evidence" value="ECO:0007669"/>
    <property type="project" value="TreeGrafter"/>
</dbReference>
<dbReference type="Pfam" id="PF02875">
    <property type="entry name" value="Mur_ligase_C"/>
    <property type="match status" value="1"/>
</dbReference>
<keyword evidence="14" id="KW-0289">Folate biosynthesis</keyword>
<comment type="catalytic activity">
    <reaction evidence="1">
        <text>(7,8-dihydropterin-6-yl)methyl diphosphate + 4-aminobenzoate = 7,8-dihydropteroate + diphosphate</text>
        <dbReference type="Rhea" id="RHEA:19949"/>
        <dbReference type="ChEBI" id="CHEBI:17836"/>
        <dbReference type="ChEBI" id="CHEBI:17839"/>
        <dbReference type="ChEBI" id="CHEBI:33019"/>
        <dbReference type="ChEBI" id="CHEBI:72950"/>
        <dbReference type="EC" id="2.5.1.15"/>
    </reaction>
</comment>
<dbReference type="PROSITE" id="PS01012">
    <property type="entry name" value="FOLYLPOLYGLU_SYNT_2"/>
    <property type="match status" value="1"/>
</dbReference>
<evidence type="ECO:0000256" key="7">
    <source>
        <dbReference type="ARBA" id="ARBA00012458"/>
    </source>
</evidence>
<dbReference type="PANTHER" id="PTHR11136">
    <property type="entry name" value="FOLYLPOLYGLUTAMATE SYNTHASE-RELATED"/>
    <property type="match status" value="1"/>
</dbReference>
<dbReference type="SUPFAM" id="SSF53244">
    <property type="entry name" value="MurD-like peptide ligases, peptide-binding domain"/>
    <property type="match status" value="1"/>
</dbReference>
<evidence type="ECO:0000256" key="2">
    <source>
        <dbReference type="ARBA" id="ARBA00001946"/>
    </source>
</evidence>
<sequence length="463" mass="51179">MRKLTDSYFKQTNISRLREELGHEMQAEERQKLLNWLYSLENFGIKLGLENMKKLLDRLGNPQEKYRTVHVAGTNGKGSVCALVASILTAEGYVTGLYTSPHFVDFEERIKINGKCISEDELVEYAGKVRGALFQIFGDNSRDMTFFEITTAIAFLYFAERNVEFAVIEVGLGGRLDATNVIVPEVAAITHIALEHTQYLGNTLTSIAFEKGGIIKKRVPVISAETRAEPLNELKRIASVNETVLEDAHRLVDIEVIEKGLGLLRFNAYGLAEYRNLMCPLWGAYQIPNIKLSIAAVEKLQQLGTYISNGAVTKGVSTVFWPGRLQLAGREMTFIFDSAHNPDAAQALAASILEVTDEKFLCVIGVLSDKNLDGIMDNLVSVSDGFICASPSSSRSRPASELVASAVRRGKIAVEAPDVGDAMRMALESARGRKVIVTGSLRTVGEAMKWWSDTYGEKLWKQE</sequence>
<keyword evidence="10" id="KW-0479">Metal-binding</keyword>
<accession>A0A8J8CCA3</accession>
<evidence type="ECO:0000256" key="16">
    <source>
        <dbReference type="ARBA" id="ARBA00057011"/>
    </source>
</evidence>
<dbReference type="GO" id="GO:0046656">
    <property type="term" value="P:folic acid biosynthetic process"/>
    <property type="evidence" value="ECO:0007669"/>
    <property type="project" value="UniProtKB-KW"/>
</dbReference>
<protein>
    <recommendedName>
        <fullName evidence="18">Probable bifunctional folylpolyglutamate synthase/dihydropteroate synthase</fullName>
        <ecNumber evidence="7">2.5.1.15</ecNumber>
        <ecNumber evidence="8">6.3.2.17</ecNumber>
    </recommendedName>
</protein>
<dbReference type="InterPro" id="IPR004101">
    <property type="entry name" value="Mur_ligase_C"/>
</dbReference>
<dbReference type="InterPro" id="IPR018109">
    <property type="entry name" value="Folylpolyglutamate_synth_CS"/>
</dbReference>
<keyword evidence="13" id="KW-0460">Magnesium</keyword>
<dbReference type="GO" id="GO:0005524">
    <property type="term" value="F:ATP binding"/>
    <property type="evidence" value="ECO:0007669"/>
    <property type="project" value="UniProtKB-KW"/>
</dbReference>
<dbReference type="InterPro" id="IPR036565">
    <property type="entry name" value="Mur-like_cat_sf"/>
</dbReference>
<evidence type="ECO:0000256" key="14">
    <source>
        <dbReference type="ARBA" id="ARBA00022909"/>
    </source>
</evidence>
<comment type="function">
    <text evidence="16">Can complement an H.volcanii mutant strain that is thymidine auxotroph because it lacks the two dihydrofolate reductase genes encoded by hdrA and hdrB.</text>
</comment>
<dbReference type="PIRSF" id="PIRSF001563">
    <property type="entry name" value="Folylpolyglu_synth"/>
    <property type="match status" value="1"/>
</dbReference>
<proteinExistence type="inferred from homology"/>
<feature type="domain" description="Mur ligase C-terminal" evidence="19">
    <location>
        <begin position="323"/>
        <end position="440"/>
    </location>
</feature>
<evidence type="ECO:0000313" key="21">
    <source>
        <dbReference type="EMBL" id="MBX8643464.1"/>
    </source>
</evidence>
<evidence type="ECO:0000256" key="10">
    <source>
        <dbReference type="ARBA" id="ARBA00022723"/>
    </source>
</evidence>
<evidence type="ECO:0000259" key="20">
    <source>
        <dbReference type="Pfam" id="PF08245"/>
    </source>
</evidence>
<name>A0A8J8CCA3_9ARCH</name>
<dbReference type="InterPro" id="IPR001645">
    <property type="entry name" value="Folylpolyglutamate_synth"/>
</dbReference>
<evidence type="ECO:0000256" key="5">
    <source>
        <dbReference type="ARBA" id="ARBA00008276"/>
    </source>
</evidence>
<keyword evidence="11" id="KW-0547">Nucleotide-binding</keyword>
<gene>
    <name evidence="21" type="ORF">KIY12_01865</name>
</gene>
<dbReference type="PANTHER" id="PTHR11136:SF0">
    <property type="entry name" value="DIHYDROFOLATE SYNTHETASE-RELATED"/>
    <property type="match status" value="1"/>
</dbReference>
<dbReference type="InterPro" id="IPR013221">
    <property type="entry name" value="Mur_ligase_cen"/>
</dbReference>
<evidence type="ECO:0000256" key="17">
    <source>
        <dbReference type="ARBA" id="ARBA00060901"/>
    </source>
</evidence>
<dbReference type="EC" id="2.5.1.15" evidence="7"/>
<dbReference type="GO" id="GO:0004156">
    <property type="term" value="F:dihydropteroate synthase activity"/>
    <property type="evidence" value="ECO:0007669"/>
    <property type="project" value="UniProtKB-EC"/>
</dbReference>
<evidence type="ECO:0000256" key="15">
    <source>
        <dbReference type="ARBA" id="ARBA00047493"/>
    </source>
</evidence>
<dbReference type="Gene3D" id="3.40.1190.10">
    <property type="entry name" value="Mur-like, catalytic domain"/>
    <property type="match status" value="1"/>
</dbReference>
<dbReference type="Gene3D" id="3.90.190.20">
    <property type="entry name" value="Mur ligase, C-terminal domain"/>
    <property type="match status" value="1"/>
</dbReference>
<dbReference type="PROSITE" id="PS01011">
    <property type="entry name" value="FOLYLPOLYGLU_SYNT_1"/>
    <property type="match status" value="1"/>
</dbReference>
<dbReference type="EMBL" id="JAHEAC010000008">
    <property type="protein sequence ID" value="MBX8643464.1"/>
    <property type="molecule type" value="Genomic_DNA"/>
</dbReference>
<dbReference type="Proteomes" id="UP000750197">
    <property type="component" value="Unassembled WGS sequence"/>
</dbReference>
<comment type="pathway">
    <text evidence="3">Cofactor biosynthesis; tetrahydrofolate biosynthesis; 7,8-dihydrofolate from 2-amino-4-hydroxy-6-hydroxymethyl-7,8-dihydropteridine diphosphate and 4-aminobenzoate: step 1/2.</text>
</comment>
<dbReference type="GO" id="GO:0046872">
    <property type="term" value="F:metal ion binding"/>
    <property type="evidence" value="ECO:0007669"/>
    <property type="project" value="UniProtKB-KW"/>
</dbReference>
<keyword evidence="12" id="KW-0067">ATP-binding</keyword>
<dbReference type="NCBIfam" id="TIGR01499">
    <property type="entry name" value="folC"/>
    <property type="match status" value="1"/>
</dbReference>
<comment type="pathway">
    <text evidence="4">Cofactor biosynthesis; tetrahydrofolylpolyglutamate biosynthesis.</text>
</comment>
<reference evidence="21" key="1">
    <citation type="submission" date="2021-05" db="EMBL/GenBank/DDBJ databases">
        <title>Genomic insights into ecological role and evolution of a novel Thermoplasmata order Candidatus Sysuiplasmatales.</title>
        <authorList>
            <person name="Yuan Y."/>
        </authorList>
    </citation>
    <scope>NUCLEOTIDE SEQUENCE</scope>
    <source>
        <strain evidence="21">TUT19-bin139</strain>
    </source>
</reference>
<evidence type="ECO:0000256" key="18">
    <source>
        <dbReference type="ARBA" id="ARBA00068433"/>
    </source>
</evidence>
<dbReference type="FunFam" id="3.40.1190.10:FF:000011">
    <property type="entry name" value="Folylpolyglutamate synthase/dihydrofolate synthase"/>
    <property type="match status" value="1"/>
</dbReference>
<evidence type="ECO:0000256" key="4">
    <source>
        <dbReference type="ARBA" id="ARBA00005150"/>
    </source>
</evidence>
<evidence type="ECO:0000256" key="11">
    <source>
        <dbReference type="ARBA" id="ARBA00022741"/>
    </source>
</evidence>
<evidence type="ECO:0000256" key="9">
    <source>
        <dbReference type="ARBA" id="ARBA00022598"/>
    </source>
</evidence>
<dbReference type="AlphaFoldDB" id="A0A8J8CCA3"/>
<comment type="similarity">
    <text evidence="5">Belongs to the folylpolyglutamate synthase family.</text>
</comment>
<keyword evidence="9" id="KW-0436">Ligase</keyword>
<evidence type="ECO:0000256" key="8">
    <source>
        <dbReference type="ARBA" id="ARBA00013025"/>
    </source>
</evidence>
<dbReference type="Pfam" id="PF08245">
    <property type="entry name" value="Mur_ligase_M"/>
    <property type="match status" value="1"/>
</dbReference>
<comment type="cofactor">
    <cofactor evidence="2">
        <name>Mg(2+)</name>
        <dbReference type="ChEBI" id="CHEBI:18420"/>
    </cofactor>
</comment>
<dbReference type="SUPFAM" id="SSF53623">
    <property type="entry name" value="MurD-like peptide ligases, catalytic domain"/>
    <property type="match status" value="1"/>
</dbReference>
<evidence type="ECO:0000256" key="1">
    <source>
        <dbReference type="ARBA" id="ARBA00000012"/>
    </source>
</evidence>
<evidence type="ECO:0000256" key="6">
    <source>
        <dbReference type="ARBA" id="ARBA00009951"/>
    </source>
</evidence>
<evidence type="ECO:0000313" key="22">
    <source>
        <dbReference type="Proteomes" id="UP000750197"/>
    </source>
</evidence>
<comment type="similarity">
    <text evidence="17">In the N-terminal section; belongs to the folylpolyglutamate synthase family.</text>
</comment>
<dbReference type="GO" id="GO:0005737">
    <property type="term" value="C:cytoplasm"/>
    <property type="evidence" value="ECO:0007669"/>
    <property type="project" value="TreeGrafter"/>
</dbReference>
<comment type="similarity">
    <text evidence="6">In the C-terminal section; belongs to the DHPS family.</text>
</comment>
<feature type="domain" description="Mur ligase central" evidence="20">
    <location>
        <begin position="71"/>
        <end position="296"/>
    </location>
</feature>
<organism evidence="21 22">
    <name type="scientific">Candidatus Sysuiplasma superficiale</name>
    <dbReference type="NCBI Taxonomy" id="2823368"/>
    <lineage>
        <taxon>Archaea</taxon>
        <taxon>Methanobacteriati</taxon>
        <taxon>Thermoplasmatota</taxon>
        <taxon>Thermoplasmata</taxon>
        <taxon>Candidatus Sysuiplasmatales</taxon>
        <taxon>Candidatus Sysuiplasmataceae</taxon>
        <taxon>Candidatus Sysuiplasma</taxon>
    </lineage>
</organism>
<dbReference type="InterPro" id="IPR036615">
    <property type="entry name" value="Mur_ligase_C_dom_sf"/>
</dbReference>
<evidence type="ECO:0000256" key="12">
    <source>
        <dbReference type="ARBA" id="ARBA00022840"/>
    </source>
</evidence>
<evidence type="ECO:0000256" key="3">
    <source>
        <dbReference type="ARBA" id="ARBA00004763"/>
    </source>
</evidence>
<evidence type="ECO:0000259" key="19">
    <source>
        <dbReference type="Pfam" id="PF02875"/>
    </source>
</evidence>
<comment type="caution">
    <text evidence="21">The sequence shown here is derived from an EMBL/GenBank/DDBJ whole genome shotgun (WGS) entry which is preliminary data.</text>
</comment>
<comment type="catalytic activity">
    <reaction evidence="15">
        <text>(6S)-5,6,7,8-tetrahydrofolyl-(gamma-L-Glu)(n) + L-glutamate + ATP = (6S)-5,6,7,8-tetrahydrofolyl-(gamma-L-Glu)(n+1) + ADP + phosphate + H(+)</text>
        <dbReference type="Rhea" id="RHEA:10580"/>
        <dbReference type="Rhea" id="RHEA-COMP:14738"/>
        <dbReference type="Rhea" id="RHEA-COMP:14740"/>
        <dbReference type="ChEBI" id="CHEBI:15378"/>
        <dbReference type="ChEBI" id="CHEBI:29985"/>
        <dbReference type="ChEBI" id="CHEBI:30616"/>
        <dbReference type="ChEBI" id="CHEBI:43474"/>
        <dbReference type="ChEBI" id="CHEBI:141005"/>
        <dbReference type="ChEBI" id="CHEBI:456216"/>
        <dbReference type="EC" id="6.3.2.17"/>
    </reaction>
</comment>